<organism evidence="1 2">
    <name type="scientific">Catharanthus roseus</name>
    <name type="common">Madagascar periwinkle</name>
    <name type="synonym">Vinca rosea</name>
    <dbReference type="NCBI Taxonomy" id="4058"/>
    <lineage>
        <taxon>Eukaryota</taxon>
        <taxon>Viridiplantae</taxon>
        <taxon>Streptophyta</taxon>
        <taxon>Embryophyta</taxon>
        <taxon>Tracheophyta</taxon>
        <taxon>Spermatophyta</taxon>
        <taxon>Magnoliopsida</taxon>
        <taxon>eudicotyledons</taxon>
        <taxon>Gunneridae</taxon>
        <taxon>Pentapetalae</taxon>
        <taxon>asterids</taxon>
        <taxon>lamiids</taxon>
        <taxon>Gentianales</taxon>
        <taxon>Apocynaceae</taxon>
        <taxon>Rauvolfioideae</taxon>
        <taxon>Vinceae</taxon>
        <taxon>Catharanthinae</taxon>
        <taxon>Catharanthus</taxon>
    </lineage>
</organism>
<keyword evidence="2" id="KW-1185">Reference proteome</keyword>
<dbReference type="Proteomes" id="UP001060085">
    <property type="component" value="Linkage Group LG08"/>
</dbReference>
<reference evidence="2" key="1">
    <citation type="journal article" date="2023" name="Nat. Plants">
        <title>Single-cell RNA sequencing provides a high-resolution roadmap for understanding the multicellular compartmentation of specialized metabolism.</title>
        <authorList>
            <person name="Sun S."/>
            <person name="Shen X."/>
            <person name="Li Y."/>
            <person name="Li Y."/>
            <person name="Wang S."/>
            <person name="Li R."/>
            <person name="Zhang H."/>
            <person name="Shen G."/>
            <person name="Guo B."/>
            <person name="Wei J."/>
            <person name="Xu J."/>
            <person name="St-Pierre B."/>
            <person name="Chen S."/>
            <person name="Sun C."/>
        </authorList>
    </citation>
    <scope>NUCLEOTIDE SEQUENCE [LARGE SCALE GENOMIC DNA]</scope>
</reference>
<proteinExistence type="predicted"/>
<dbReference type="EMBL" id="CM044708">
    <property type="protein sequence ID" value="KAI5648569.1"/>
    <property type="molecule type" value="Genomic_DNA"/>
</dbReference>
<comment type="caution">
    <text evidence="1">The sequence shown here is derived from an EMBL/GenBank/DDBJ whole genome shotgun (WGS) entry which is preliminary data.</text>
</comment>
<gene>
    <name evidence="1" type="ORF">M9H77_34574</name>
</gene>
<evidence type="ECO:0000313" key="1">
    <source>
        <dbReference type="EMBL" id="KAI5648569.1"/>
    </source>
</evidence>
<evidence type="ECO:0000313" key="2">
    <source>
        <dbReference type="Proteomes" id="UP001060085"/>
    </source>
</evidence>
<sequence>MNDILKVFKTHLYDPEKTTYGNGVFELNLKNPDEKHHVFSHAFIDFLFKALNSFVYTSFSHRRPFKEICYLWNSYGTLVSKLDALLAYSLLSLECLGNFHSIVPFNTSISIIACLLADGMTRDVQKTVELLQDPVTGVMARRMEEEHQGKIAIFEKMIQDLAWQVIGAQEGALGRS</sequence>
<protein>
    <submittedName>
        <fullName evidence="1">Uncharacterized protein</fullName>
    </submittedName>
</protein>
<name>A0ACB9ZN97_CATRO</name>
<accession>A0ACB9ZN97</accession>